<keyword evidence="3" id="KW-0408">Iron</keyword>
<dbReference type="RefSeq" id="WP_347783312.1">
    <property type="nucleotide sequence ID" value="NZ_JBBMFV010000004.1"/>
</dbReference>
<reference evidence="7 8" key="1">
    <citation type="journal article" date="2024" name="Appl. Microbiol. Biotechnol.">
        <title>Biosynthetic gene clusters with biotechnological applications in novel Antarctic isolates from Actinomycetota.</title>
        <authorList>
            <person name="Bruna P."/>
            <person name="Nunez-Montero K."/>
            <person name="Contreras M.J."/>
            <person name="Leal K."/>
            <person name="Garcia M."/>
            <person name="Abanto M."/>
            <person name="Barrientos L."/>
        </authorList>
    </citation>
    <scope>NUCLEOTIDE SEQUENCE [LARGE SCALE GENOMIC DNA]</scope>
    <source>
        <strain evidence="7 8">Se16.17</strain>
    </source>
</reference>
<dbReference type="PANTHER" id="PTHR13847:SF274">
    <property type="entry name" value="RIESKE 2FE-2S IRON-SULFUR PROTEIN YHFW-RELATED"/>
    <property type="match status" value="1"/>
</dbReference>
<evidence type="ECO:0000313" key="7">
    <source>
        <dbReference type="EMBL" id="MEO3942833.1"/>
    </source>
</evidence>
<keyword evidence="2" id="KW-0479">Metal-binding</keyword>
<feature type="domain" description="Rieske" evidence="6">
    <location>
        <begin position="414"/>
        <end position="497"/>
    </location>
</feature>
<dbReference type="Gene3D" id="3.30.9.10">
    <property type="entry name" value="D-Amino Acid Oxidase, subunit A, domain 2"/>
    <property type="match status" value="1"/>
</dbReference>
<evidence type="ECO:0000313" key="8">
    <source>
        <dbReference type="Proteomes" id="UP001448614"/>
    </source>
</evidence>
<dbReference type="SUPFAM" id="SSF51971">
    <property type="entry name" value="Nucleotide-binding domain"/>
    <property type="match status" value="1"/>
</dbReference>
<dbReference type="InterPro" id="IPR036188">
    <property type="entry name" value="FAD/NAD-bd_sf"/>
</dbReference>
<dbReference type="Gene3D" id="2.102.10.10">
    <property type="entry name" value="Rieske [2Fe-2S] iron-sulphur domain"/>
    <property type="match status" value="1"/>
</dbReference>
<dbReference type="Proteomes" id="UP001448614">
    <property type="component" value="Unassembled WGS sequence"/>
</dbReference>
<dbReference type="InterPro" id="IPR036922">
    <property type="entry name" value="Rieske_2Fe-2S_sf"/>
</dbReference>
<proteinExistence type="predicted"/>
<dbReference type="Pfam" id="PF00355">
    <property type="entry name" value="Rieske"/>
    <property type="match status" value="1"/>
</dbReference>
<evidence type="ECO:0000256" key="2">
    <source>
        <dbReference type="ARBA" id="ARBA00022723"/>
    </source>
</evidence>
<organism evidence="7 8">
    <name type="scientific">Paenarthrobacter nicotinovorans</name>
    <name type="common">Arthrobacter nicotinovorans</name>
    <dbReference type="NCBI Taxonomy" id="29320"/>
    <lineage>
        <taxon>Bacteria</taxon>
        <taxon>Bacillati</taxon>
        <taxon>Actinomycetota</taxon>
        <taxon>Actinomycetes</taxon>
        <taxon>Micrococcales</taxon>
        <taxon>Micrococcaceae</taxon>
        <taxon>Paenarthrobacter</taxon>
    </lineage>
</organism>
<gene>
    <name evidence="7" type="ORF">V3C41_17335</name>
</gene>
<keyword evidence="1" id="KW-0001">2Fe-2S</keyword>
<name>A0ABV0GVX8_PAENI</name>
<evidence type="ECO:0000256" key="1">
    <source>
        <dbReference type="ARBA" id="ARBA00022714"/>
    </source>
</evidence>
<dbReference type="InterPro" id="IPR006076">
    <property type="entry name" value="FAD-dep_OxRdtase"/>
</dbReference>
<dbReference type="EMBL" id="JBBMFV010000004">
    <property type="protein sequence ID" value="MEO3942833.1"/>
    <property type="molecule type" value="Genomic_DNA"/>
</dbReference>
<accession>A0ABV0GVX8</accession>
<dbReference type="SUPFAM" id="SSF50022">
    <property type="entry name" value="ISP domain"/>
    <property type="match status" value="1"/>
</dbReference>
<keyword evidence="8" id="KW-1185">Reference proteome</keyword>
<evidence type="ECO:0000259" key="6">
    <source>
        <dbReference type="PROSITE" id="PS51296"/>
    </source>
</evidence>
<dbReference type="InterPro" id="IPR017941">
    <property type="entry name" value="Rieske_2Fe-2S"/>
</dbReference>
<keyword evidence="4" id="KW-0411">Iron-sulfur</keyword>
<feature type="region of interest" description="Disordered" evidence="5">
    <location>
        <begin position="482"/>
        <end position="504"/>
    </location>
</feature>
<evidence type="ECO:0000256" key="4">
    <source>
        <dbReference type="ARBA" id="ARBA00023014"/>
    </source>
</evidence>
<comment type="caution">
    <text evidence="7">The sequence shown here is derived from an EMBL/GenBank/DDBJ whole genome shotgun (WGS) entry which is preliminary data.</text>
</comment>
<sequence length="504" mass="54525">MKSLWLDRESRFMSDSIPEEKHFDTIVVGAGLTGMVAALLLSRSGQRVAVFEARTLGAVTTGNTTGKLSLLQGGALSALRSQYSLKVVQAYVEANKSGQAWLTQYMEQQGIPFQRRTAVTFATTDDGGQRLRKEAAVSRDAGLDVHFSRDAGLPFPVVEALELDGQAQIHPMEVLETLARDIRDHGGMIVEDMQVQNVGSEQPMEVSTRKGTFTADTVVIATGIPILDRGLYFAKLEPNRSYAAALKVPGDIPKGMYLSIDSPTRSQRTQPTPEGELLLVGGYGHTAGRATSPQSHLDDLLGWATQHYPGAEVTHTWSAQDYQATNLMPFFGKLPRGRGRIFFGTGYNKWGMSNGVAAALSITSDILGGQSDWATVIHHRVTSPQGALQAVRLNASTTKRMVEDRARIKANPEITDQTRPAEGTGVVGLYKGEPAAVSTVDGKVCMVSASCSHLGGIVSWNDAEKSWDCPLHGSRFTPEGKYLEGPATHHLQKSPVKPPTKKKD</sequence>
<dbReference type="Pfam" id="PF01266">
    <property type="entry name" value="DAO"/>
    <property type="match status" value="1"/>
</dbReference>
<dbReference type="PROSITE" id="PS51296">
    <property type="entry name" value="RIESKE"/>
    <property type="match status" value="1"/>
</dbReference>
<evidence type="ECO:0000256" key="5">
    <source>
        <dbReference type="SAM" id="MobiDB-lite"/>
    </source>
</evidence>
<dbReference type="PANTHER" id="PTHR13847">
    <property type="entry name" value="SARCOSINE DEHYDROGENASE-RELATED"/>
    <property type="match status" value="1"/>
</dbReference>
<protein>
    <submittedName>
        <fullName evidence="7">FAD-dependent oxidoreductase</fullName>
    </submittedName>
</protein>
<evidence type="ECO:0000256" key="3">
    <source>
        <dbReference type="ARBA" id="ARBA00023004"/>
    </source>
</evidence>
<dbReference type="Gene3D" id="3.50.50.60">
    <property type="entry name" value="FAD/NAD(P)-binding domain"/>
    <property type="match status" value="1"/>
</dbReference>